<protein>
    <submittedName>
        <fullName evidence="2">Uncharacterized protein</fullName>
    </submittedName>
</protein>
<gene>
    <name evidence="2" type="ORF">GCM10008927_17420</name>
</gene>
<keyword evidence="3" id="KW-1185">Reference proteome</keyword>
<dbReference type="Proteomes" id="UP000634455">
    <property type="component" value="Unassembled WGS sequence"/>
</dbReference>
<evidence type="ECO:0000313" key="3">
    <source>
        <dbReference type="Proteomes" id="UP000634455"/>
    </source>
</evidence>
<feature type="signal peptide" evidence="1">
    <location>
        <begin position="1"/>
        <end position="18"/>
    </location>
</feature>
<accession>A0ABQ3D169</accession>
<evidence type="ECO:0000313" key="2">
    <source>
        <dbReference type="EMBL" id="GHA52465.1"/>
    </source>
</evidence>
<keyword evidence="1" id="KW-0732">Signal</keyword>
<dbReference type="RefSeq" id="WP_189640332.1">
    <property type="nucleotide sequence ID" value="NZ_BMZF01000004.1"/>
</dbReference>
<organism evidence="2 3">
    <name type="scientific">Paramylibacter ulvae</name>
    <dbReference type="NCBI Taxonomy" id="1651968"/>
    <lineage>
        <taxon>Bacteria</taxon>
        <taxon>Pseudomonadati</taxon>
        <taxon>Pseudomonadota</taxon>
        <taxon>Alphaproteobacteria</taxon>
        <taxon>Rhodobacterales</taxon>
        <taxon>Paracoccaceae</taxon>
        <taxon>Paramylibacter</taxon>
    </lineage>
</organism>
<reference evidence="3" key="1">
    <citation type="journal article" date="2019" name="Int. J. Syst. Evol. Microbiol.">
        <title>The Global Catalogue of Microorganisms (GCM) 10K type strain sequencing project: providing services to taxonomists for standard genome sequencing and annotation.</title>
        <authorList>
            <consortium name="The Broad Institute Genomics Platform"/>
            <consortium name="The Broad Institute Genome Sequencing Center for Infectious Disease"/>
            <person name="Wu L."/>
            <person name="Ma J."/>
        </authorList>
    </citation>
    <scope>NUCLEOTIDE SEQUENCE [LARGE SCALE GENOMIC DNA]</scope>
    <source>
        <strain evidence="3">KCTC 32465</strain>
    </source>
</reference>
<dbReference type="EMBL" id="BMZF01000004">
    <property type="protein sequence ID" value="GHA52465.1"/>
    <property type="molecule type" value="Genomic_DNA"/>
</dbReference>
<comment type="caution">
    <text evidence="2">The sequence shown here is derived from an EMBL/GenBank/DDBJ whole genome shotgun (WGS) entry which is preliminary data.</text>
</comment>
<name>A0ABQ3D169_9RHOB</name>
<proteinExistence type="predicted"/>
<feature type="chain" id="PRO_5046690683" evidence="1">
    <location>
        <begin position="19"/>
        <end position="146"/>
    </location>
</feature>
<evidence type="ECO:0000256" key="1">
    <source>
        <dbReference type="SAM" id="SignalP"/>
    </source>
</evidence>
<sequence length="146" mass="15803">MNRRQFTQSILATGGALAAPTRFAIGAMGTSPAAAYVAKTGLDAYGMAGFAARIHDNLTLETFIHNYSFPPDVATDLMQHLIKTNVIAPANAQGVFKAIDYFDTPAPIQNIAAKQPDARKSLSQIKHHFDECDISVEPIKEPETDE</sequence>